<dbReference type="AlphaFoldDB" id="A0A2A2J749"/>
<evidence type="ECO:0000313" key="2">
    <source>
        <dbReference type="EMBL" id="PAV57332.1"/>
    </source>
</evidence>
<sequence length="448" mass="50527">MDDLSGETVARQTGDLVGTSEARPDKQSGEELSACLKGTHWSRLPVEMQIEIVKQKNLDNGDKLNLLCAYPELLSVMSESYPHDNPKAANGGEGTETTPFLDIYIKYSSMEKLFYGDQMAGVFVLRQPPRIFGLKHNRVVLTDLDSESKHTAILLGALESTSTTTKKLCFNMNELDFQLSLDFVKASIYFETICNPKIFERNIKASVLKPSCLQLTFYRNVKWTTLNELAEAFPALFELNELYVSGPMHADGDSLLSHFPKFPPSLCFNNTSFLHDGHVVKFFRTLVSTKFEEGSPAAIALKRIVNWTFEMNYETETEEGETMNDYKLLSELVADIIPPDSEIINLDSAIGTVERRIFELRLAVGDEQHVIYVKEEVDSLNRCRTIQLANQTAKLDEVLDSPDSSIIPDMVEQVSIFDSDPDPDFSDEVRSFAMLKILSYLRNMSFTN</sequence>
<name>A0A2A2J749_9BILA</name>
<accession>A0A2A2J749</accession>
<evidence type="ECO:0000256" key="1">
    <source>
        <dbReference type="SAM" id="MobiDB-lite"/>
    </source>
</evidence>
<dbReference type="EMBL" id="LIAE01010643">
    <property type="protein sequence ID" value="PAV57332.1"/>
    <property type="molecule type" value="Genomic_DNA"/>
</dbReference>
<comment type="caution">
    <text evidence="2">The sequence shown here is derived from an EMBL/GenBank/DDBJ whole genome shotgun (WGS) entry which is preliminary data.</text>
</comment>
<proteinExistence type="predicted"/>
<gene>
    <name evidence="2" type="ORF">WR25_13731</name>
</gene>
<protein>
    <submittedName>
        <fullName evidence="2">Uncharacterized protein</fullName>
    </submittedName>
</protein>
<feature type="region of interest" description="Disordered" evidence="1">
    <location>
        <begin position="1"/>
        <end position="30"/>
    </location>
</feature>
<dbReference type="Proteomes" id="UP000218231">
    <property type="component" value="Unassembled WGS sequence"/>
</dbReference>
<reference evidence="2 3" key="1">
    <citation type="journal article" date="2017" name="Curr. Biol.">
        <title>Genome architecture and evolution of a unichromosomal asexual nematode.</title>
        <authorList>
            <person name="Fradin H."/>
            <person name="Zegar C."/>
            <person name="Gutwein M."/>
            <person name="Lucas J."/>
            <person name="Kovtun M."/>
            <person name="Corcoran D."/>
            <person name="Baugh L.R."/>
            <person name="Kiontke K."/>
            <person name="Gunsalus K."/>
            <person name="Fitch D.H."/>
            <person name="Piano F."/>
        </authorList>
    </citation>
    <scope>NUCLEOTIDE SEQUENCE [LARGE SCALE GENOMIC DNA]</scope>
    <source>
        <strain evidence="2">PF1309</strain>
    </source>
</reference>
<keyword evidence="3" id="KW-1185">Reference proteome</keyword>
<organism evidence="2 3">
    <name type="scientific">Diploscapter pachys</name>
    <dbReference type="NCBI Taxonomy" id="2018661"/>
    <lineage>
        <taxon>Eukaryota</taxon>
        <taxon>Metazoa</taxon>
        <taxon>Ecdysozoa</taxon>
        <taxon>Nematoda</taxon>
        <taxon>Chromadorea</taxon>
        <taxon>Rhabditida</taxon>
        <taxon>Rhabditina</taxon>
        <taxon>Rhabditomorpha</taxon>
        <taxon>Rhabditoidea</taxon>
        <taxon>Rhabditidae</taxon>
        <taxon>Diploscapter</taxon>
    </lineage>
</organism>
<evidence type="ECO:0000313" key="3">
    <source>
        <dbReference type="Proteomes" id="UP000218231"/>
    </source>
</evidence>